<accession>A0A6S6TKN0</accession>
<evidence type="ECO:0000313" key="1">
    <source>
        <dbReference type="EMBL" id="CAA6818757.1"/>
    </source>
</evidence>
<protein>
    <submittedName>
        <fullName evidence="1">Uncharacterized protein</fullName>
    </submittedName>
</protein>
<organism evidence="1">
    <name type="scientific">uncultured Thiotrichaceae bacterium</name>
    <dbReference type="NCBI Taxonomy" id="298394"/>
    <lineage>
        <taxon>Bacteria</taxon>
        <taxon>Pseudomonadati</taxon>
        <taxon>Pseudomonadota</taxon>
        <taxon>Gammaproteobacteria</taxon>
        <taxon>Thiotrichales</taxon>
        <taxon>Thiotrichaceae</taxon>
        <taxon>environmental samples</taxon>
    </lineage>
</organism>
<proteinExistence type="predicted"/>
<name>A0A6S6TKN0_9GAMM</name>
<dbReference type="AlphaFoldDB" id="A0A6S6TKN0"/>
<dbReference type="EMBL" id="CACVAY010000086">
    <property type="protein sequence ID" value="CAA6818757.1"/>
    <property type="molecule type" value="Genomic_DNA"/>
</dbReference>
<gene>
    <name evidence="1" type="ORF">HELGO_WM17499</name>
</gene>
<sequence length="134" mass="15380">MNLTVTYFDHPLHIAISPAASSMLEKTKTALQVDARLYFGCLAKKAVIFNEAFAPKPAYMINSKLYVRYQSLISDGCKIDSSETHYRPTPKPMGSLYWLEIDYRKGQWMGDFGFEDKLTAQDHEKTTLQPDFSW</sequence>
<reference evidence="1" key="1">
    <citation type="submission" date="2020-01" db="EMBL/GenBank/DDBJ databases">
        <authorList>
            <person name="Meier V. D."/>
            <person name="Meier V D."/>
        </authorList>
    </citation>
    <scope>NUCLEOTIDE SEQUENCE</scope>
    <source>
        <strain evidence="1">HLG_WM_MAG_07</strain>
    </source>
</reference>